<evidence type="ECO:0000256" key="4">
    <source>
        <dbReference type="ARBA" id="ARBA00022741"/>
    </source>
</evidence>
<dbReference type="GO" id="GO:0005524">
    <property type="term" value="F:ATP binding"/>
    <property type="evidence" value="ECO:0007669"/>
    <property type="project" value="UniProtKB-KW"/>
</dbReference>
<dbReference type="PRINTS" id="PR00098">
    <property type="entry name" value="CPSASE"/>
</dbReference>
<dbReference type="Pfam" id="PF25596">
    <property type="entry name" value="CPSase_L_D1"/>
    <property type="match status" value="1"/>
</dbReference>
<comment type="caution">
    <text evidence="9">The sequence shown here is derived from an EMBL/GenBank/DDBJ whole genome shotgun (WGS) entry which is preliminary data.</text>
</comment>
<keyword evidence="4" id="KW-0547">Nucleotide-binding</keyword>
<comment type="catalytic activity">
    <reaction evidence="6">
        <text>hydrogencarbonate + NH4(+) + 2 ATP = carbamoyl phosphate + 2 ADP + phosphate + 2 H(+)</text>
        <dbReference type="Rhea" id="RHEA:18029"/>
        <dbReference type="ChEBI" id="CHEBI:15378"/>
        <dbReference type="ChEBI" id="CHEBI:17544"/>
        <dbReference type="ChEBI" id="CHEBI:28938"/>
        <dbReference type="ChEBI" id="CHEBI:30616"/>
        <dbReference type="ChEBI" id="CHEBI:43474"/>
        <dbReference type="ChEBI" id="CHEBI:58228"/>
        <dbReference type="ChEBI" id="CHEBI:456216"/>
        <dbReference type="EC" id="6.3.4.16"/>
    </reaction>
</comment>
<dbReference type="PROSITE" id="PS00867">
    <property type="entry name" value="CPSASE_2"/>
    <property type="match status" value="1"/>
</dbReference>
<dbReference type="SUPFAM" id="SSF52440">
    <property type="entry name" value="PreATP-grasp domain"/>
    <property type="match status" value="1"/>
</dbReference>
<keyword evidence="2" id="KW-0479">Metal-binding</keyword>
<dbReference type="FunFam" id="3.40.50.20:FF:000001">
    <property type="entry name" value="Carbamoyl-phosphate synthase large chain"/>
    <property type="match status" value="1"/>
</dbReference>
<evidence type="ECO:0000256" key="2">
    <source>
        <dbReference type="ARBA" id="ARBA00022723"/>
    </source>
</evidence>
<dbReference type="InterPro" id="IPR016185">
    <property type="entry name" value="PreATP-grasp_dom_sf"/>
</dbReference>
<keyword evidence="10" id="KW-1185">Reference proteome</keyword>
<feature type="chain" id="PRO_5029713596" description="Carbamoyl phosphate synthase ATP-binding domain-containing protein" evidence="7">
    <location>
        <begin position="20"/>
        <end position="448"/>
    </location>
</feature>
<dbReference type="Pfam" id="PF02786">
    <property type="entry name" value="CPSase_L_D2"/>
    <property type="match status" value="2"/>
</dbReference>
<dbReference type="Gene3D" id="3.30.1490.20">
    <property type="entry name" value="ATP-grasp fold, A domain"/>
    <property type="match status" value="1"/>
</dbReference>
<dbReference type="SMART" id="SM01096">
    <property type="entry name" value="CPSase_L_D3"/>
    <property type="match status" value="1"/>
</dbReference>
<dbReference type="GO" id="GO:0006541">
    <property type="term" value="P:glutamine metabolic process"/>
    <property type="evidence" value="ECO:0007669"/>
    <property type="project" value="TreeGrafter"/>
</dbReference>
<dbReference type="Gene3D" id="3.30.470.20">
    <property type="entry name" value="ATP-grasp fold, B domain"/>
    <property type="match status" value="2"/>
</dbReference>
<feature type="domain" description="Carbamoyl phosphate synthase ATP-binding" evidence="8">
    <location>
        <begin position="230"/>
        <end position="237"/>
    </location>
</feature>
<dbReference type="InterPro" id="IPR005479">
    <property type="entry name" value="CPAse_ATP-bd"/>
</dbReference>
<accession>A0A7J6HDD1</accession>
<keyword evidence="5" id="KW-0067">ATP-binding</keyword>
<dbReference type="Proteomes" id="UP000583929">
    <property type="component" value="Unassembled WGS sequence"/>
</dbReference>
<organism evidence="9 10">
    <name type="scientific">Cannabis sativa</name>
    <name type="common">Hemp</name>
    <name type="synonym">Marijuana</name>
    <dbReference type="NCBI Taxonomy" id="3483"/>
    <lineage>
        <taxon>Eukaryota</taxon>
        <taxon>Viridiplantae</taxon>
        <taxon>Streptophyta</taxon>
        <taxon>Embryophyta</taxon>
        <taxon>Tracheophyta</taxon>
        <taxon>Spermatophyta</taxon>
        <taxon>Magnoliopsida</taxon>
        <taxon>eudicotyledons</taxon>
        <taxon>Gunneridae</taxon>
        <taxon>Pentapetalae</taxon>
        <taxon>rosids</taxon>
        <taxon>fabids</taxon>
        <taxon>Rosales</taxon>
        <taxon>Cannabaceae</taxon>
        <taxon>Cannabis</taxon>
    </lineage>
</organism>
<keyword evidence="3" id="KW-0677">Repeat</keyword>
<dbReference type="InterPro" id="IPR005480">
    <property type="entry name" value="CPSase_lsu_oligo"/>
</dbReference>
<evidence type="ECO:0000313" key="9">
    <source>
        <dbReference type="EMBL" id="KAF4392400.1"/>
    </source>
</evidence>
<evidence type="ECO:0000256" key="6">
    <source>
        <dbReference type="ARBA" id="ARBA00047359"/>
    </source>
</evidence>
<evidence type="ECO:0000259" key="8">
    <source>
        <dbReference type="PROSITE" id="PS00867"/>
    </source>
</evidence>
<dbReference type="PANTHER" id="PTHR11405">
    <property type="entry name" value="CARBAMOYLTRANSFERASE FAMILY MEMBER"/>
    <property type="match status" value="1"/>
</dbReference>
<evidence type="ECO:0000313" key="10">
    <source>
        <dbReference type="Proteomes" id="UP000583929"/>
    </source>
</evidence>
<dbReference type="Gene3D" id="3.40.50.20">
    <property type="match status" value="1"/>
</dbReference>
<dbReference type="GO" id="GO:0004088">
    <property type="term" value="F:carbamoyl-phosphate synthase (glutamine-hydrolyzing) activity"/>
    <property type="evidence" value="ECO:0007669"/>
    <property type="project" value="TreeGrafter"/>
</dbReference>
<dbReference type="SUPFAM" id="SSF48108">
    <property type="entry name" value="Carbamoyl phosphate synthetase, large subunit connection domain"/>
    <property type="match status" value="1"/>
</dbReference>
<evidence type="ECO:0000256" key="7">
    <source>
        <dbReference type="SAM" id="SignalP"/>
    </source>
</evidence>
<evidence type="ECO:0000256" key="1">
    <source>
        <dbReference type="ARBA" id="ARBA00022598"/>
    </source>
</evidence>
<dbReference type="GO" id="GO:0005737">
    <property type="term" value="C:cytoplasm"/>
    <property type="evidence" value="ECO:0007669"/>
    <property type="project" value="TreeGrafter"/>
</dbReference>
<dbReference type="InterPro" id="IPR013815">
    <property type="entry name" value="ATP_grasp_subdomain_1"/>
</dbReference>
<keyword evidence="7" id="KW-0732">Signal</keyword>
<sequence>MGSDSICLILILGAGPIVIGPICEFDYSGTQACKALKEEGYEVILIHSNPDLADRTYITPMTPELVEQVLEKYWVELIGAKLEAVKKAEDRELFKEAMKNIGHKDSKNSTFRIGTTLDDCIEIAYGIGEFPLIIRHAFTLGGSCGGIAYNREQFETICKAGLNASLTTQLLVEKSLLGWKEHELEVMKALDDNVVIICSNWKVERLLGSDNSELNVVVLMCSLLLIRLMVIEMNPRVSCSSALASKATGFPIAKMAAKLSLGYSLDQIPNDITRKTPASFEPSIDYVVTKANSIMAELSLIFHTENLCSLAPMVGRSLGLRLKKFPGSQPILTTQMKSVGESMALSRTFQEFFQKVVRSLECGHSDWDLNQLKYRLHVPNPDRIHAEQFLLARSLSNLTQEDLYEVKRRGFSDKQIAFATKSTETEVQQTRLSLGVGPAYKRVNTCAR</sequence>
<evidence type="ECO:0000256" key="3">
    <source>
        <dbReference type="ARBA" id="ARBA00022737"/>
    </source>
</evidence>
<dbReference type="SUPFAM" id="SSF56059">
    <property type="entry name" value="Glutathione synthetase ATP-binding domain-like"/>
    <property type="match status" value="1"/>
</dbReference>
<evidence type="ECO:0000256" key="5">
    <source>
        <dbReference type="ARBA" id="ARBA00022840"/>
    </source>
</evidence>
<dbReference type="GO" id="GO:0046872">
    <property type="term" value="F:metal ion binding"/>
    <property type="evidence" value="ECO:0007669"/>
    <property type="project" value="UniProtKB-KW"/>
</dbReference>
<dbReference type="AlphaFoldDB" id="A0A7J6HDD1"/>
<name>A0A7J6HDD1_CANSA</name>
<protein>
    <recommendedName>
        <fullName evidence="8">Carbamoyl phosphate synthase ATP-binding domain-containing protein</fullName>
    </recommendedName>
</protein>
<proteinExistence type="predicted"/>
<dbReference type="InterPro" id="IPR005483">
    <property type="entry name" value="CPSase_dom"/>
</dbReference>
<dbReference type="InterPro" id="IPR036897">
    <property type="entry name" value="CarbamoylP_synth_lsu_oligo_sf"/>
</dbReference>
<dbReference type="Gene3D" id="1.10.1030.10">
    <property type="entry name" value="Carbamoyl-phosphate synthetase, large subunit oligomerisation domain"/>
    <property type="match status" value="1"/>
</dbReference>
<dbReference type="EMBL" id="JAATIQ010000053">
    <property type="protein sequence ID" value="KAF4392400.1"/>
    <property type="molecule type" value="Genomic_DNA"/>
</dbReference>
<dbReference type="GO" id="GO:0004087">
    <property type="term" value="F:carbamoyl-phosphate synthase (ammonia) activity"/>
    <property type="evidence" value="ECO:0007669"/>
    <property type="project" value="UniProtKB-EC"/>
</dbReference>
<gene>
    <name evidence="9" type="ORF">G4B88_005359</name>
</gene>
<feature type="signal peptide" evidence="7">
    <location>
        <begin position="1"/>
        <end position="19"/>
    </location>
</feature>
<dbReference type="InterPro" id="IPR058047">
    <property type="entry name" value="CPSase_preATP-grasp"/>
</dbReference>
<keyword evidence="1" id="KW-0436">Ligase</keyword>
<dbReference type="PANTHER" id="PTHR11405:SF53">
    <property type="entry name" value="CARBAMOYL-PHOSPHATE SYNTHASE [AMMONIA], MITOCHONDRIAL"/>
    <property type="match status" value="1"/>
</dbReference>
<reference evidence="9 10" key="1">
    <citation type="journal article" date="2020" name="bioRxiv">
        <title>Sequence and annotation of 42 cannabis genomes reveals extensive copy number variation in cannabinoid synthesis and pathogen resistance genes.</title>
        <authorList>
            <person name="Mckernan K.J."/>
            <person name="Helbert Y."/>
            <person name="Kane L.T."/>
            <person name="Ebling H."/>
            <person name="Zhang L."/>
            <person name="Liu B."/>
            <person name="Eaton Z."/>
            <person name="Mclaughlin S."/>
            <person name="Kingan S."/>
            <person name="Baybayan P."/>
            <person name="Concepcion G."/>
            <person name="Jordan M."/>
            <person name="Riva A."/>
            <person name="Barbazuk W."/>
            <person name="Harkins T."/>
        </authorList>
    </citation>
    <scope>NUCLEOTIDE SEQUENCE [LARGE SCALE GENOMIC DNA]</scope>
    <source>
        <strain evidence="10">cv. Jamaican Lion 4</strain>
        <tissue evidence="9">Leaf</tissue>
    </source>
</reference>